<proteinExistence type="predicted"/>
<dbReference type="eggNOG" id="ENOG502RK6I">
    <property type="taxonomic scope" value="Eukaryota"/>
</dbReference>
<reference evidence="2 3" key="1">
    <citation type="submission" date="2012-10" db="EMBL/GenBank/DDBJ databases">
        <title>Genome sequencing and analysis of entomopathogenic fungi Beauveria bassiana D1-5.</title>
        <authorList>
            <person name="Li Q."/>
            <person name="Wang L."/>
            <person name="Zhang Z."/>
            <person name="Wang Q."/>
            <person name="Ren J."/>
            <person name="Wang M."/>
            <person name="Xu W."/>
            <person name="Wang J."/>
            <person name="Lu Y."/>
            <person name="Du Q."/>
            <person name="Sun Z."/>
        </authorList>
    </citation>
    <scope>NUCLEOTIDE SEQUENCE [LARGE SCALE GENOMIC DNA]</scope>
    <source>
        <strain evidence="2 3">D1-5</strain>
    </source>
</reference>
<protein>
    <submittedName>
        <fullName evidence="2">Uncharacterized protein</fullName>
    </submittedName>
</protein>
<name>A0A0A2VZX8_BEABA</name>
<feature type="transmembrane region" description="Helical" evidence="1">
    <location>
        <begin position="60"/>
        <end position="83"/>
    </location>
</feature>
<dbReference type="PANTHER" id="PTHR37783">
    <property type="entry name" value="MEMBRANE PROTEIN, PUTATIVE (AFU_ORTHOLOGUE AFUA_1G04315)-RELATED"/>
    <property type="match status" value="1"/>
</dbReference>
<feature type="transmembrane region" description="Helical" evidence="1">
    <location>
        <begin position="21"/>
        <end position="40"/>
    </location>
</feature>
<evidence type="ECO:0000313" key="3">
    <source>
        <dbReference type="Proteomes" id="UP000030106"/>
    </source>
</evidence>
<sequence>MPSGSPVRITEYVWPRTTVEWLGGGGTLALYAVGIASRWVTPGSALWDLVARYFPGGPDAFLWIARNVVFWLAAAHAAEVLLFDQLRLRKHGVPRWSALWWKWQLSVFIEGVGAWGRIGKVIAEKQGLLKSK</sequence>
<keyword evidence="1" id="KW-1133">Transmembrane helix</keyword>
<keyword evidence="1" id="KW-0812">Transmembrane</keyword>
<comment type="caution">
    <text evidence="2">The sequence shown here is derived from an EMBL/GenBank/DDBJ whole genome shotgun (WGS) entry which is preliminary data.</text>
</comment>
<keyword evidence="1" id="KW-0472">Membrane</keyword>
<organism evidence="2 3">
    <name type="scientific">Beauveria bassiana D1-5</name>
    <dbReference type="NCBI Taxonomy" id="1245745"/>
    <lineage>
        <taxon>Eukaryota</taxon>
        <taxon>Fungi</taxon>
        <taxon>Dikarya</taxon>
        <taxon>Ascomycota</taxon>
        <taxon>Pezizomycotina</taxon>
        <taxon>Sordariomycetes</taxon>
        <taxon>Hypocreomycetidae</taxon>
        <taxon>Hypocreales</taxon>
        <taxon>Cordycipitaceae</taxon>
        <taxon>Beauveria</taxon>
    </lineage>
</organism>
<accession>A0A0A2VZX8</accession>
<evidence type="ECO:0000256" key="1">
    <source>
        <dbReference type="SAM" id="Phobius"/>
    </source>
</evidence>
<evidence type="ECO:0000313" key="2">
    <source>
        <dbReference type="EMBL" id="KGQ11710.1"/>
    </source>
</evidence>
<dbReference type="EMBL" id="ANFO01000185">
    <property type="protein sequence ID" value="KGQ11710.1"/>
    <property type="molecule type" value="Genomic_DNA"/>
</dbReference>
<dbReference type="Proteomes" id="UP000030106">
    <property type="component" value="Unassembled WGS sequence"/>
</dbReference>
<dbReference type="HOGENOM" id="CLU_1960581_0_0_1"/>
<dbReference type="PANTHER" id="PTHR37783:SF1">
    <property type="entry name" value="MEMBRANE PROTEIN, PUTATIVE (AFU_ORTHOLOGUE AFUA_1G04315)-RELATED"/>
    <property type="match status" value="1"/>
</dbReference>
<gene>
    <name evidence="2" type="ORF">BBAD15_g2552</name>
</gene>
<dbReference type="OrthoDB" id="5553410at2759"/>
<dbReference type="AlphaFoldDB" id="A0A0A2VZX8"/>